<name>A0A3B0SR65_9ZZZZ</name>
<organism evidence="1">
    <name type="scientific">hydrothermal vent metagenome</name>
    <dbReference type="NCBI Taxonomy" id="652676"/>
    <lineage>
        <taxon>unclassified sequences</taxon>
        <taxon>metagenomes</taxon>
        <taxon>ecological metagenomes</taxon>
    </lineage>
</organism>
<accession>A0A3B0SR65</accession>
<proteinExistence type="predicted"/>
<evidence type="ECO:0000313" key="1">
    <source>
        <dbReference type="EMBL" id="VAW04752.1"/>
    </source>
</evidence>
<dbReference type="EMBL" id="UOEG01000280">
    <property type="protein sequence ID" value="VAW04752.1"/>
    <property type="molecule type" value="Genomic_DNA"/>
</dbReference>
<evidence type="ECO:0008006" key="2">
    <source>
        <dbReference type="Google" id="ProtNLM"/>
    </source>
</evidence>
<reference evidence="1" key="1">
    <citation type="submission" date="2018-06" db="EMBL/GenBank/DDBJ databases">
        <authorList>
            <person name="Zhirakovskaya E."/>
        </authorList>
    </citation>
    <scope>NUCLEOTIDE SEQUENCE</scope>
</reference>
<dbReference type="AlphaFoldDB" id="A0A3B0SR65"/>
<protein>
    <recommendedName>
        <fullName evidence="2">DUF4403 family protein</fullName>
    </recommendedName>
</protein>
<gene>
    <name evidence="1" type="ORF">MNBD_ALPHA07-1908</name>
</gene>
<sequence length="311" mass="32994">MMAGYIGIKTVLVAGIIAIASAGGLSAQQVITLDNDVCARGLKALGDALQSDIKTLTPARKIAGTCKAQKVRLKGEEFELEIGGLQWPSGTLIALESGKLPKTLNLTITRARVISAPADDPIWGFFKAQSAGGKRMDAKLGFRYKAEENELIVEQANVDFKNGNSISLRARLGGVTAALAGNPAVATAGFLIKRIELRLASGRTSSNPVLVAALDAIKEDLKAKELGGQDFKKNLKTLVSQELGPTLDAGDVRDLQSLIIDAPRAKDDILLQMNSTSGFAMAPLLLIKPEDRLATVMSGFEVKFAYGPRAH</sequence>